<evidence type="ECO:0000256" key="1">
    <source>
        <dbReference type="SAM" id="SignalP"/>
    </source>
</evidence>
<organism evidence="2">
    <name type="scientific">Singulisphaera sp. Ch08</name>
    <dbReference type="NCBI Taxonomy" id="3120278"/>
    <lineage>
        <taxon>Bacteria</taxon>
        <taxon>Pseudomonadati</taxon>
        <taxon>Planctomycetota</taxon>
        <taxon>Planctomycetia</taxon>
        <taxon>Isosphaerales</taxon>
        <taxon>Isosphaeraceae</taxon>
        <taxon>Singulisphaera</taxon>
    </lineage>
</organism>
<feature type="chain" id="PRO_5043783845" evidence="1">
    <location>
        <begin position="28"/>
        <end position="275"/>
    </location>
</feature>
<keyword evidence="1" id="KW-0732">Signal</keyword>
<dbReference type="EMBL" id="CP155447">
    <property type="protein sequence ID" value="XBH05268.1"/>
    <property type="molecule type" value="Genomic_DNA"/>
</dbReference>
<protein>
    <submittedName>
        <fullName evidence="2">PEP-CTERM sorting domain-containing protein</fullName>
    </submittedName>
</protein>
<dbReference type="RefSeq" id="WP_406698080.1">
    <property type="nucleotide sequence ID" value="NZ_CP155447.1"/>
</dbReference>
<feature type="signal peptide" evidence="1">
    <location>
        <begin position="1"/>
        <end position="27"/>
    </location>
</feature>
<proteinExistence type="predicted"/>
<gene>
    <name evidence="2" type="ORF">V5E97_04405</name>
</gene>
<sequence>MSPQFFRLAFCALTFVGMVESAVDAQAAPTYTVTNLGGTYALMLGDSALVQVSSVQGEDGSRYKYEKSTITYIYEDVPDVDHPGNSTNYRFQSGSYKTGYYFNADLREDGVLSNPVVTPVFQPSNSAWGYILAAGSNPVNDINTHGQVVGSSQLHLLSDPLNVYQTYAAFSDVTGMPHGYDPANPTKSLDASVLDNLNNYIAQNLGIYLTGAVGIDELGQIIARGVRDGQQEYFLLTPDGQPVPVPEPSALALALTTLPIGLGFAWKRRRMAVVA</sequence>
<accession>A0AAU7CJK7</accession>
<dbReference type="AlphaFoldDB" id="A0AAU7CJK7"/>
<evidence type="ECO:0000313" key="2">
    <source>
        <dbReference type="EMBL" id="XBH05268.1"/>
    </source>
</evidence>
<name>A0AAU7CJK7_9BACT</name>
<reference evidence="2" key="1">
    <citation type="submission" date="2024-05" db="EMBL/GenBank/DDBJ databases">
        <title>Planctomycetes of the genus Singulisphaera possess chitinolytic capabilities.</title>
        <authorList>
            <person name="Ivanova A."/>
        </authorList>
    </citation>
    <scope>NUCLEOTIDE SEQUENCE</scope>
    <source>
        <strain evidence="2">Ch08T</strain>
    </source>
</reference>